<organism evidence="3 4">
    <name type="scientific">Mucuna pruriens</name>
    <name type="common">Velvet bean</name>
    <name type="synonym">Dolichos pruriens</name>
    <dbReference type="NCBI Taxonomy" id="157652"/>
    <lineage>
        <taxon>Eukaryota</taxon>
        <taxon>Viridiplantae</taxon>
        <taxon>Streptophyta</taxon>
        <taxon>Embryophyta</taxon>
        <taxon>Tracheophyta</taxon>
        <taxon>Spermatophyta</taxon>
        <taxon>Magnoliopsida</taxon>
        <taxon>eudicotyledons</taxon>
        <taxon>Gunneridae</taxon>
        <taxon>Pentapetalae</taxon>
        <taxon>rosids</taxon>
        <taxon>fabids</taxon>
        <taxon>Fabales</taxon>
        <taxon>Fabaceae</taxon>
        <taxon>Papilionoideae</taxon>
        <taxon>50 kb inversion clade</taxon>
        <taxon>NPAAA clade</taxon>
        <taxon>indigoferoid/millettioid clade</taxon>
        <taxon>Phaseoleae</taxon>
        <taxon>Mucuna</taxon>
    </lineage>
</organism>
<evidence type="ECO:0000259" key="2">
    <source>
        <dbReference type="PROSITE" id="PS50994"/>
    </source>
</evidence>
<keyword evidence="4" id="KW-1185">Reference proteome</keyword>
<evidence type="ECO:0000256" key="1">
    <source>
        <dbReference type="SAM" id="Phobius"/>
    </source>
</evidence>
<comment type="caution">
    <text evidence="3">The sequence shown here is derived from an EMBL/GenBank/DDBJ whole genome shotgun (WGS) entry which is preliminary data.</text>
</comment>
<dbReference type="PANTHER" id="PTHR47266">
    <property type="entry name" value="ENDONUCLEASE-RELATED"/>
    <property type="match status" value="1"/>
</dbReference>
<evidence type="ECO:0000313" key="4">
    <source>
        <dbReference type="Proteomes" id="UP000257109"/>
    </source>
</evidence>
<dbReference type="EMBL" id="QJKJ01005435">
    <property type="protein sequence ID" value="RDX90312.1"/>
    <property type="molecule type" value="Genomic_DNA"/>
</dbReference>
<feature type="domain" description="Integrase catalytic" evidence="2">
    <location>
        <begin position="126"/>
        <end position="186"/>
    </location>
</feature>
<feature type="non-terminal residue" evidence="3">
    <location>
        <position position="1"/>
    </location>
</feature>
<dbReference type="InterPro" id="IPR001584">
    <property type="entry name" value="Integrase_cat-core"/>
</dbReference>
<keyword evidence="1" id="KW-0472">Membrane</keyword>
<gene>
    <name evidence="3" type="primary">pol</name>
    <name evidence="3" type="ORF">CR513_27842</name>
</gene>
<name>A0A371GIE2_MUCPR</name>
<dbReference type="AlphaFoldDB" id="A0A371GIE2"/>
<evidence type="ECO:0000313" key="3">
    <source>
        <dbReference type="EMBL" id="RDX90312.1"/>
    </source>
</evidence>
<dbReference type="OrthoDB" id="1739170at2759"/>
<dbReference type="InterPro" id="IPR052160">
    <property type="entry name" value="Gypsy_RT_Integrase-like"/>
</dbReference>
<dbReference type="GO" id="GO:0015074">
    <property type="term" value="P:DNA integration"/>
    <property type="evidence" value="ECO:0007669"/>
    <property type="project" value="InterPro"/>
</dbReference>
<dbReference type="InterPro" id="IPR012337">
    <property type="entry name" value="RNaseH-like_sf"/>
</dbReference>
<protein>
    <submittedName>
        <fullName evidence="3">Pol</fullName>
    </submittedName>
</protein>
<dbReference type="PROSITE" id="PS50994">
    <property type="entry name" value="INTEGRASE"/>
    <property type="match status" value="1"/>
</dbReference>
<sequence>MIFLMRISCSWMRHPDHIRIKLRVMLNIMCATIHIVYRIMRSHQCSRWALWIALDSTEVGFIGLPFSRMPTTSLPLVSSTKEQERPLPIGMRCPNSPFFSMRSLMFWVLISWVHFLFLMRLRPPKLMMLKFGVPKALISDQGSYFCNKTMSTLLEKCGVVHRVATSYHPQTNGRSREIKQILQKVVNLNRKDWNQLLDDAFRAHRTTYRTLLGMSTYQIVFQIEHYAYWVVKKCNLAFDQVGKERKLQLQELEQLRLEAYENSKIYKER</sequence>
<keyword evidence="1" id="KW-1133">Transmembrane helix</keyword>
<dbReference type="Proteomes" id="UP000257109">
    <property type="component" value="Unassembled WGS sequence"/>
</dbReference>
<reference evidence="3" key="1">
    <citation type="submission" date="2018-05" db="EMBL/GenBank/DDBJ databases">
        <title>Draft genome of Mucuna pruriens seed.</title>
        <authorList>
            <person name="Nnadi N.E."/>
            <person name="Vos R."/>
            <person name="Hasami M.H."/>
            <person name="Devisetty U.K."/>
            <person name="Aguiy J.C."/>
        </authorList>
    </citation>
    <scope>NUCLEOTIDE SEQUENCE [LARGE SCALE GENOMIC DNA]</scope>
    <source>
        <strain evidence="3">JCA_2017</strain>
    </source>
</reference>
<keyword evidence="1" id="KW-0812">Transmembrane</keyword>
<dbReference type="GO" id="GO:0003676">
    <property type="term" value="F:nucleic acid binding"/>
    <property type="evidence" value="ECO:0007669"/>
    <property type="project" value="InterPro"/>
</dbReference>
<dbReference type="SUPFAM" id="SSF53098">
    <property type="entry name" value="Ribonuclease H-like"/>
    <property type="match status" value="1"/>
</dbReference>
<proteinExistence type="predicted"/>
<feature type="transmembrane region" description="Helical" evidence="1">
    <location>
        <begin position="104"/>
        <end position="121"/>
    </location>
</feature>
<dbReference type="InterPro" id="IPR036397">
    <property type="entry name" value="RNaseH_sf"/>
</dbReference>
<accession>A0A371GIE2</accession>
<dbReference type="Gene3D" id="3.30.420.10">
    <property type="entry name" value="Ribonuclease H-like superfamily/Ribonuclease H"/>
    <property type="match status" value="1"/>
</dbReference>